<dbReference type="PROSITE" id="PS51257">
    <property type="entry name" value="PROKAR_LIPOPROTEIN"/>
    <property type="match status" value="1"/>
</dbReference>
<accession>A0A7W2F7R5</accession>
<name>A0A7W2F7R5_9BURK</name>
<comment type="caution">
    <text evidence="1">The sequence shown here is derived from an EMBL/GenBank/DDBJ whole genome shotgun (WGS) entry which is preliminary data.</text>
</comment>
<organism evidence="1 2">
    <name type="scientific">Rugamonas apoptosis</name>
    <dbReference type="NCBI Taxonomy" id="2758570"/>
    <lineage>
        <taxon>Bacteria</taxon>
        <taxon>Pseudomonadati</taxon>
        <taxon>Pseudomonadota</taxon>
        <taxon>Betaproteobacteria</taxon>
        <taxon>Burkholderiales</taxon>
        <taxon>Oxalobacteraceae</taxon>
        <taxon>Telluria group</taxon>
        <taxon>Rugamonas</taxon>
    </lineage>
</organism>
<keyword evidence="2" id="KW-1185">Reference proteome</keyword>
<dbReference type="EMBL" id="JACEZU010000002">
    <property type="protein sequence ID" value="MBA5686696.1"/>
    <property type="molecule type" value="Genomic_DNA"/>
</dbReference>
<dbReference type="RefSeq" id="WP_182152512.1">
    <property type="nucleotide sequence ID" value="NZ_JACEZU010000002.1"/>
</dbReference>
<evidence type="ECO:0008006" key="3">
    <source>
        <dbReference type="Google" id="ProtNLM"/>
    </source>
</evidence>
<sequence>MTAKATSCGVGVAILLAGCAGQLQVFDASQAEIKGVPFKAAEVYVKGGYHDKHSKGGDCAKTAFFETVALPTGAQYFATAKTAQFAKTGFHMKFADNGALAEVGLDSEPAAADTLKATNDLIKTVFPSLGAAAATGGAVAATTGGTAAATAAAPGGGAAPQPKACDAGEDGVTFVKLDDYIKAHK</sequence>
<evidence type="ECO:0000313" key="1">
    <source>
        <dbReference type="EMBL" id="MBA5686696.1"/>
    </source>
</evidence>
<dbReference type="Proteomes" id="UP000573499">
    <property type="component" value="Unassembled WGS sequence"/>
</dbReference>
<reference evidence="1 2" key="1">
    <citation type="submission" date="2020-07" db="EMBL/GenBank/DDBJ databases">
        <title>Novel species isolated from subtropical streams in China.</title>
        <authorList>
            <person name="Lu H."/>
        </authorList>
    </citation>
    <scope>NUCLEOTIDE SEQUENCE [LARGE SCALE GENOMIC DNA]</scope>
    <source>
        <strain evidence="1 2">LX47W</strain>
    </source>
</reference>
<gene>
    <name evidence="1" type="ORF">H3H39_06465</name>
</gene>
<dbReference type="AlphaFoldDB" id="A0A7W2F7R5"/>
<protein>
    <recommendedName>
        <fullName evidence="3">Lipoprotein</fullName>
    </recommendedName>
</protein>
<evidence type="ECO:0000313" key="2">
    <source>
        <dbReference type="Proteomes" id="UP000573499"/>
    </source>
</evidence>
<proteinExistence type="predicted"/>